<comment type="caution">
    <text evidence="7">The sequence shown here is derived from an EMBL/GenBank/DDBJ whole genome shotgun (WGS) entry which is preliminary data.</text>
</comment>
<keyword evidence="1 5" id="KW-0732">Signal</keyword>
<dbReference type="Gene3D" id="2.40.128.200">
    <property type="match status" value="1"/>
</dbReference>
<keyword evidence="3" id="KW-0564">Palmitate</keyword>
<dbReference type="InterPro" id="IPR036328">
    <property type="entry name" value="MliC_sf"/>
</dbReference>
<proteinExistence type="predicted"/>
<dbReference type="AlphaFoldDB" id="A0AAW9RC84"/>
<organism evidence="7 8">
    <name type="scientific">Microbaculum marinum</name>
    <dbReference type="NCBI Taxonomy" id="1764581"/>
    <lineage>
        <taxon>Bacteria</taxon>
        <taxon>Pseudomonadati</taxon>
        <taxon>Pseudomonadota</taxon>
        <taxon>Alphaproteobacteria</taxon>
        <taxon>Hyphomicrobiales</taxon>
        <taxon>Tepidamorphaceae</taxon>
        <taxon>Microbaculum</taxon>
    </lineage>
</organism>
<dbReference type="RefSeq" id="WP_340328834.1">
    <property type="nucleotide sequence ID" value="NZ_JAZHOF010000002.1"/>
</dbReference>
<protein>
    <submittedName>
        <fullName evidence="7">MliC family protein</fullName>
    </submittedName>
</protein>
<keyword evidence="2" id="KW-0472">Membrane</keyword>
<evidence type="ECO:0000256" key="4">
    <source>
        <dbReference type="ARBA" id="ARBA00023288"/>
    </source>
</evidence>
<dbReference type="Pfam" id="PF09864">
    <property type="entry name" value="MliC"/>
    <property type="match status" value="1"/>
</dbReference>
<evidence type="ECO:0000256" key="5">
    <source>
        <dbReference type="SAM" id="SignalP"/>
    </source>
</evidence>
<evidence type="ECO:0000313" key="7">
    <source>
        <dbReference type="EMBL" id="MEJ8571152.1"/>
    </source>
</evidence>
<dbReference type="EMBL" id="JAZHOF010000002">
    <property type="protein sequence ID" value="MEJ8571152.1"/>
    <property type="molecule type" value="Genomic_DNA"/>
</dbReference>
<reference evidence="7 8" key="1">
    <citation type="submission" date="2024-02" db="EMBL/GenBank/DDBJ databases">
        <title>Genome analysis and characterization of Microbaculum marinisediminis sp. nov., isolated from marine sediment.</title>
        <authorList>
            <person name="Du Z.-J."/>
            <person name="Ye Y.-Q."/>
            <person name="Zhang Z.-R."/>
            <person name="Yuan S.-M."/>
            <person name="Zhang X.-Y."/>
        </authorList>
    </citation>
    <scope>NUCLEOTIDE SEQUENCE [LARGE SCALE GENOMIC DNA]</scope>
    <source>
        <strain evidence="7 8">SDUM1044001</strain>
    </source>
</reference>
<dbReference type="Proteomes" id="UP001378188">
    <property type="component" value="Unassembled WGS sequence"/>
</dbReference>
<evidence type="ECO:0000256" key="3">
    <source>
        <dbReference type="ARBA" id="ARBA00023139"/>
    </source>
</evidence>
<sequence length="106" mass="11169">MRASTLVPALATLALAVGLAGTARAEAINAVFDCDNGQTLDVVFDNDKDPAVAVVTIEGEEPQTLPIAMSGSGYYYTNGKYGLRGKGEEAMWEVGRMAPIDCKQAE</sequence>
<evidence type="ECO:0000259" key="6">
    <source>
        <dbReference type="Pfam" id="PF09864"/>
    </source>
</evidence>
<gene>
    <name evidence="7" type="ORF">V3328_06690</name>
</gene>
<evidence type="ECO:0000256" key="1">
    <source>
        <dbReference type="ARBA" id="ARBA00022729"/>
    </source>
</evidence>
<keyword evidence="4" id="KW-0449">Lipoprotein</keyword>
<name>A0AAW9RC84_9HYPH</name>
<keyword evidence="8" id="KW-1185">Reference proteome</keyword>
<dbReference type="SUPFAM" id="SSF141488">
    <property type="entry name" value="YdhA-like"/>
    <property type="match status" value="1"/>
</dbReference>
<feature type="signal peptide" evidence="5">
    <location>
        <begin position="1"/>
        <end position="25"/>
    </location>
</feature>
<accession>A0AAW9RC84</accession>
<feature type="chain" id="PRO_5043387448" evidence="5">
    <location>
        <begin position="26"/>
        <end position="106"/>
    </location>
</feature>
<evidence type="ECO:0000313" key="8">
    <source>
        <dbReference type="Proteomes" id="UP001378188"/>
    </source>
</evidence>
<feature type="domain" description="C-type lysozyme inhibitor" evidence="6">
    <location>
        <begin position="32"/>
        <end position="99"/>
    </location>
</feature>
<dbReference type="InterPro" id="IPR018660">
    <property type="entry name" value="MliC"/>
</dbReference>
<evidence type="ECO:0000256" key="2">
    <source>
        <dbReference type="ARBA" id="ARBA00023136"/>
    </source>
</evidence>